<reference evidence="1 2" key="1">
    <citation type="submission" date="2024-09" db="EMBL/GenBank/DDBJ databases">
        <authorList>
            <person name="Lee S.D."/>
        </authorList>
    </citation>
    <scope>NUCLEOTIDE SEQUENCE [LARGE SCALE GENOMIC DNA]</scope>
    <source>
        <strain evidence="1 2">N1-1</strain>
    </source>
</reference>
<sequence>MEPPETPADLVRPVLVELLLEAAEAPQEWVELVTPQARLDADLLLDEYELDRLGGLLLARFGPAADLAGLRAGLDLDALEALTVGDLQRALLPQAAAGATAGVAR</sequence>
<evidence type="ECO:0000313" key="2">
    <source>
        <dbReference type="Proteomes" id="UP001592582"/>
    </source>
</evidence>
<proteinExistence type="predicted"/>
<accession>A0ABV6VD31</accession>
<keyword evidence="2" id="KW-1185">Reference proteome</keyword>
<organism evidence="1 2">
    <name type="scientific">Streptacidiphilus alkalitolerans</name>
    <dbReference type="NCBI Taxonomy" id="3342712"/>
    <lineage>
        <taxon>Bacteria</taxon>
        <taxon>Bacillati</taxon>
        <taxon>Actinomycetota</taxon>
        <taxon>Actinomycetes</taxon>
        <taxon>Kitasatosporales</taxon>
        <taxon>Streptomycetaceae</taxon>
        <taxon>Streptacidiphilus</taxon>
    </lineage>
</organism>
<gene>
    <name evidence="1" type="ORF">ACEZDG_20425</name>
</gene>
<protein>
    <submittedName>
        <fullName evidence="1">Uncharacterized protein</fullName>
    </submittedName>
</protein>
<dbReference type="Proteomes" id="UP001592582">
    <property type="component" value="Unassembled WGS sequence"/>
</dbReference>
<comment type="caution">
    <text evidence="1">The sequence shown here is derived from an EMBL/GenBank/DDBJ whole genome shotgun (WGS) entry which is preliminary data.</text>
</comment>
<evidence type="ECO:0000313" key="1">
    <source>
        <dbReference type="EMBL" id="MFC1411633.1"/>
    </source>
</evidence>
<name>A0ABV6VD31_9ACTN</name>
<dbReference type="EMBL" id="JBHEZX010000008">
    <property type="protein sequence ID" value="MFC1411633.1"/>
    <property type="molecule type" value="Genomic_DNA"/>
</dbReference>